<reference evidence="1 2" key="1">
    <citation type="submission" date="2024-08" db="EMBL/GenBank/DDBJ databases">
        <authorList>
            <person name="Cucini C."/>
            <person name="Frati F."/>
        </authorList>
    </citation>
    <scope>NUCLEOTIDE SEQUENCE [LARGE SCALE GENOMIC DNA]</scope>
</reference>
<protein>
    <recommendedName>
        <fullName evidence="3">FBD domain-containing protein</fullName>
    </recommendedName>
</protein>
<dbReference type="Proteomes" id="UP001642540">
    <property type="component" value="Unassembled WGS sequence"/>
</dbReference>
<dbReference type="EMBL" id="CAXLJM020000051">
    <property type="protein sequence ID" value="CAL8115730.1"/>
    <property type="molecule type" value="Genomic_DNA"/>
</dbReference>
<evidence type="ECO:0000313" key="2">
    <source>
        <dbReference type="Proteomes" id="UP001642540"/>
    </source>
</evidence>
<proteinExistence type="predicted"/>
<comment type="caution">
    <text evidence="1">The sequence shown here is derived from an EMBL/GenBank/DDBJ whole genome shotgun (WGS) entry which is preliminary data.</text>
</comment>
<organism evidence="1 2">
    <name type="scientific">Orchesella dallaii</name>
    <dbReference type="NCBI Taxonomy" id="48710"/>
    <lineage>
        <taxon>Eukaryota</taxon>
        <taxon>Metazoa</taxon>
        <taxon>Ecdysozoa</taxon>
        <taxon>Arthropoda</taxon>
        <taxon>Hexapoda</taxon>
        <taxon>Collembola</taxon>
        <taxon>Entomobryomorpha</taxon>
        <taxon>Entomobryoidea</taxon>
        <taxon>Orchesellidae</taxon>
        <taxon>Orchesellinae</taxon>
        <taxon>Orchesella</taxon>
    </lineage>
</organism>
<sequence length="237" mass="27151">MESPYSFSPQLPALPDLHHVRIFLISQLEPRSSSEFSFGINQVYDWILAPYKEQLLTLDIYTEGGIATEANFAKLERLFVSHVADPTFLEPTLFQCPQLKSLLLTKIQIRFEEDIMGWLKRQIAPFADTLSELHLDFHPTKPKPQRGPLFELSKIPVPENTSKVVFSKMKTLAIPFLKFSEEVEVLKDLIKWFPNLEKLTFLIRSYENVGAGAQETVIGEEYGKVCPKLKEIIALQL</sequence>
<gene>
    <name evidence="1" type="ORF">ODALV1_LOCUS16989</name>
</gene>
<evidence type="ECO:0000313" key="1">
    <source>
        <dbReference type="EMBL" id="CAL8115730.1"/>
    </source>
</evidence>
<evidence type="ECO:0008006" key="3">
    <source>
        <dbReference type="Google" id="ProtNLM"/>
    </source>
</evidence>
<accession>A0ABP1R4B0</accession>
<name>A0ABP1R4B0_9HEXA</name>
<keyword evidence="2" id="KW-1185">Reference proteome</keyword>